<dbReference type="InterPro" id="IPR027417">
    <property type="entry name" value="P-loop_NTPase"/>
</dbReference>
<dbReference type="BioCyc" id="MMAZ1236903:G139K-2029-MONOMER"/>
<reference evidence="4 5" key="1">
    <citation type="journal article" date="2013" name="Genome Announc.">
        <title>Complete Genome of a Methanosarcina mazei Strain Isolated from Sediment Samples from an Amazonian Flooded Area.</title>
        <authorList>
            <person name="Assis das Gracas D."/>
            <person name="Thiago Juca Ramos R."/>
            <person name="Vieira Araujo A.C."/>
            <person name="Zahlouth R."/>
            <person name="Ribeiro Carneiro A."/>
            <person name="Souza Lopes T."/>
            <person name="Azevedo Barauna R."/>
            <person name="Azevedo V."/>
            <person name="Cruz Schneider M.P."/>
            <person name="Pellizari V.H."/>
            <person name="Silva A."/>
        </authorList>
    </citation>
    <scope>NUCLEOTIDE SEQUENCE [LARGE SCALE GENOMIC DNA]</scope>
    <source>
        <strain evidence="4 5">Tuc01</strain>
    </source>
</reference>
<evidence type="ECO:0000313" key="4">
    <source>
        <dbReference type="EMBL" id="AGF97450.1"/>
    </source>
</evidence>
<keyword evidence="1" id="KW-0547">Nucleotide-binding</keyword>
<gene>
    <name evidence="4" type="ORF">MmTuc01_2122</name>
</gene>
<dbReference type="AlphaFoldDB" id="M1Q585"/>
<name>M1Q585_METMZ</name>
<dbReference type="Pfam" id="PF00005">
    <property type="entry name" value="ABC_tran"/>
    <property type="match status" value="1"/>
</dbReference>
<dbReference type="PANTHER" id="PTHR43204:SF2">
    <property type="entry name" value="ABC TRANSPORTER, ATP-BINDING PROTEIN"/>
    <property type="match status" value="1"/>
</dbReference>
<proteinExistence type="predicted"/>
<evidence type="ECO:0000259" key="3">
    <source>
        <dbReference type="PROSITE" id="PS50893"/>
    </source>
</evidence>
<accession>M1Q585</accession>
<dbReference type="InterPro" id="IPR010230">
    <property type="entry name" value="FeS-cluster_ATPase_SufC"/>
</dbReference>
<organism evidence="4 5">
    <name type="scientific">Methanosarcina mazei Tuc01</name>
    <dbReference type="NCBI Taxonomy" id="1236903"/>
    <lineage>
        <taxon>Archaea</taxon>
        <taxon>Methanobacteriati</taxon>
        <taxon>Methanobacteriota</taxon>
        <taxon>Stenosarchaea group</taxon>
        <taxon>Methanomicrobia</taxon>
        <taxon>Methanosarcinales</taxon>
        <taxon>Methanosarcinaceae</taxon>
        <taxon>Methanosarcina</taxon>
    </lineage>
</organism>
<dbReference type="Proteomes" id="UP000011718">
    <property type="component" value="Chromosome"/>
</dbReference>
<dbReference type="KEGG" id="mmaz:MmTuc01_2122"/>
<dbReference type="PANTHER" id="PTHR43204">
    <property type="entry name" value="ABC TRANSPORTER I FAMILY MEMBER 6, CHLOROPLASTIC"/>
    <property type="match status" value="1"/>
</dbReference>
<evidence type="ECO:0000256" key="1">
    <source>
        <dbReference type="ARBA" id="ARBA00022741"/>
    </source>
</evidence>
<dbReference type="Gene3D" id="3.40.50.300">
    <property type="entry name" value="P-loop containing nucleotide triphosphate hydrolases"/>
    <property type="match status" value="1"/>
</dbReference>
<dbReference type="SMART" id="SM00382">
    <property type="entry name" value="AAA"/>
    <property type="match status" value="1"/>
</dbReference>
<keyword evidence="2" id="KW-0067">ATP-binding</keyword>
<dbReference type="SUPFAM" id="SSF52540">
    <property type="entry name" value="P-loop containing nucleoside triphosphate hydrolases"/>
    <property type="match status" value="1"/>
</dbReference>
<evidence type="ECO:0000313" key="5">
    <source>
        <dbReference type="Proteomes" id="UP000011718"/>
    </source>
</evidence>
<dbReference type="InterPro" id="IPR003439">
    <property type="entry name" value="ABC_transporter-like_ATP-bd"/>
</dbReference>
<dbReference type="InterPro" id="IPR003593">
    <property type="entry name" value="AAA+_ATPase"/>
</dbReference>
<protein>
    <submittedName>
        <fullName evidence="4">Iron-sulfur cluster assembly ATPase protein SufC</fullName>
    </submittedName>
</protein>
<dbReference type="PROSITE" id="PS00211">
    <property type="entry name" value="ABC_TRANSPORTER_1"/>
    <property type="match status" value="1"/>
</dbReference>
<dbReference type="GO" id="GO:0016887">
    <property type="term" value="F:ATP hydrolysis activity"/>
    <property type="evidence" value="ECO:0007669"/>
    <property type="project" value="InterPro"/>
</dbReference>
<dbReference type="InterPro" id="IPR017871">
    <property type="entry name" value="ABC_transporter-like_CS"/>
</dbReference>
<feature type="domain" description="ABC transporter" evidence="3">
    <location>
        <begin position="9"/>
        <end position="243"/>
    </location>
</feature>
<dbReference type="GO" id="GO:0005524">
    <property type="term" value="F:ATP binding"/>
    <property type="evidence" value="ECO:0007669"/>
    <property type="project" value="UniProtKB-KW"/>
</dbReference>
<dbReference type="HOGENOM" id="CLU_000604_1_2_2"/>
<sequence length="251" mass="27479">MLQLKFARGVIDSILKKPDIEKKILRGINLEVGDREIHSIIGANGAGKSTLAYTLMGLQGYEHEEGNIIFNGEDVAALSITERARKGITLAWQEPARFEGLKVRDYLAIGAKGNGGITEKEIKEALRKVDLKPEKYLNREVGEALSGGERKRIELASIITMKPKLAILDEPDSGIDVVSLKEIVSLIQTLKENGSSVLVITHREEIAAASDKASLMCEGVILRSGDPLEISEFFKNRCIPCDSRVSPTKVV</sequence>
<evidence type="ECO:0000256" key="2">
    <source>
        <dbReference type="ARBA" id="ARBA00022840"/>
    </source>
</evidence>
<dbReference type="PROSITE" id="PS50893">
    <property type="entry name" value="ABC_TRANSPORTER_2"/>
    <property type="match status" value="1"/>
</dbReference>
<dbReference type="EMBL" id="CP004144">
    <property type="protein sequence ID" value="AGF97450.1"/>
    <property type="molecule type" value="Genomic_DNA"/>
</dbReference>